<name>A0A939C495_9ACTN</name>
<protein>
    <submittedName>
        <fullName evidence="2">MBL fold metallo-hydrolase</fullName>
    </submittedName>
</protein>
<feature type="domain" description="Metallo-beta-lactamase" evidence="1">
    <location>
        <begin position="23"/>
        <end position="217"/>
    </location>
</feature>
<dbReference type="EMBL" id="JAERWL010000014">
    <property type="protein sequence ID" value="MBM9477871.1"/>
    <property type="molecule type" value="Genomic_DNA"/>
</dbReference>
<accession>A0A939C495</accession>
<dbReference type="SMART" id="SM00849">
    <property type="entry name" value="Lactamase_B"/>
    <property type="match status" value="1"/>
</dbReference>
<evidence type="ECO:0000313" key="3">
    <source>
        <dbReference type="Proteomes" id="UP000663801"/>
    </source>
</evidence>
<proteinExistence type="predicted"/>
<keyword evidence="3" id="KW-1185">Reference proteome</keyword>
<dbReference type="InterPro" id="IPR001279">
    <property type="entry name" value="Metallo-B-lactamas"/>
</dbReference>
<dbReference type="SUPFAM" id="SSF56281">
    <property type="entry name" value="Metallo-hydrolase/oxidoreductase"/>
    <property type="match status" value="1"/>
</dbReference>
<evidence type="ECO:0000259" key="1">
    <source>
        <dbReference type="SMART" id="SM00849"/>
    </source>
</evidence>
<comment type="caution">
    <text evidence="2">The sequence shown here is derived from an EMBL/GenBank/DDBJ whole genome shotgun (WGS) entry which is preliminary data.</text>
</comment>
<dbReference type="Proteomes" id="UP000663801">
    <property type="component" value="Unassembled WGS sequence"/>
</dbReference>
<evidence type="ECO:0000313" key="2">
    <source>
        <dbReference type="EMBL" id="MBM9477871.1"/>
    </source>
</evidence>
<gene>
    <name evidence="2" type="ORF">JL107_15595</name>
</gene>
<reference evidence="2" key="1">
    <citation type="submission" date="2021-01" db="EMBL/GenBank/DDBJ databases">
        <title>KCTC 19127 draft genome.</title>
        <authorList>
            <person name="An D."/>
        </authorList>
    </citation>
    <scope>NUCLEOTIDE SEQUENCE</scope>
    <source>
        <strain evidence="2">KCTC 19127</strain>
    </source>
</reference>
<dbReference type="InterPro" id="IPR036866">
    <property type="entry name" value="RibonucZ/Hydroxyglut_hydro"/>
</dbReference>
<dbReference type="InterPro" id="IPR050114">
    <property type="entry name" value="UPF0173_UPF0282_UlaG_hydrolase"/>
</dbReference>
<dbReference type="Pfam" id="PF13483">
    <property type="entry name" value="Lactamase_B_3"/>
    <property type="match status" value="1"/>
</dbReference>
<dbReference type="PANTHER" id="PTHR43546">
    <property type="entry name" value="UPF0173 METAL-DEPENDENT HYDROLASE MJ1163-RELATED"/>
    <property type="match status" value="1"/>
</dbReference>
<dbReference type="Gene3D" id="3.60.15.10">
    <property type="entry name" value="Ribonuclease Z/Hydroxyacylglutathione hydrolase-like"/>
    <property type="match status" value="1"/>
</dbReference>
<dbReference type="RefSeq" id="WP_205257996.1">
    <property type="nucleotide sequence ID" value="NZ_BAAAPV010000002.1"/>
</dbReference>
<dbReference type="AlphaFoldDB" id="A0A939C495"/>
<sequence length="285" mass="31186">MNLWPEIRDTPVEVGHVRIWWLYQAGFVVKSPGGTTVAIDPYLSDSVMASYGIPRAVTAPLSAAEAEFDALLATHPHDDHLDPDCVTSFAAHPRTHFVGPPSTVKMARAAGFPAVRTNGLRRGESVEIGDIHIEAVMARHMFDEEPTPDAIGYLITAGSVRIYHSGDTEYDARIVDDTEDRVDISLICMNGTAGNMDADEAALLAWRQRPAVAVPMHFGLWHDRDYGPGATLDPEQFVSVYRRLSPGAPVLIPRIDAAIDFPLSVSSTTVGWPPDRAYRPPDRHA</sequence>
<organism evidence="2 3">
    <name type="scientific">Nakamurella flavida</name>
    <dbReference type="NCBI Taxonomy" id="363630"/>
    <lineage>
        <taxon>Bacteria</taxon>
        <taxon>Bacillati</taxon>
        <taxon>Actinomycetota</taxon>
        <taxon>Actinomycetes</taxon>
        <taxon>Nakamurellales</taxon>
        <taxon>Nakamurellaceae</taxon>
        <taxon>Nakamurella</taxon>
    </lineage>
</organism>